<keyword evidence="2" id="KW-1185">Reference proteome</keyword>
<proteinExistence type="predicted"/>
<protein>
    <submittedName>
        <fullName evidence="1">Uncharacterized protein</fullName>
    </submittedName>
</protein>
<organism evidence="1 2">
    <name type="scientific">Prauserella flavalba</name>
    <dbReference type="NCBI Taxonomy" id="1477506"/>
    <lineage>
        <taxon>Bacteria</taxon>
        <taxon>Bacillati</taxon>
        <taxon>Actinomycetota</taxon>
        <taxon>Actinomycetes</taxon>
        <taxon>Pseudonocardiales</taxon>
        <taxon>Pseudonocardiaceae</taxon>
        <taxon>Prauserella</taxon>
    </lineage>
</organism>
<reference evidence="1 2" key="1">
    <citation type="submission" date="2016-07" db="EMBL/GenBank/DDBJ databases">
        <title>Draft genome sequence of Prauserella sp. YIM 121212, isolated from alkaline soil.</title>
        <authorList>
            <person name="Ruckert C."/>
            <person name="Albersmeier A."/>
            <person name="Jiang C.-L."/>
            <person name="Jiang Y."/>
            <person name="Kalinowski J."/>
            <person name="Schneider O."/>
            <person name="Winkler A."/>
            <person name="Zotchev S.B."/>
        </authorList>
    </citation>
    <scope>NUCLEOTIDE SEQUENCE [LARGE SCALE GENOMIC DNA]</scope>
    <source>
        <strain evidence="1 2">YIM 121212</strain>
    </source>
</reference>
<accession>A0A318LU46</accession>
<evidence type="ECO:0000313" key="2">
    <source>
        <dbReference type="Proteomes" id="UP000247892"/>
    </source>
</evidence>
<comment type="caution">
    <text evidence="1">The sequence shown here is derived from an EMBL/GenBank/DDBJ whole genome shotgun (WGS) entry which is preliminary data.</text>
</comment>
<sequence>MRRLRSEYRRVGTCLDSPVGETRLVVDRAIRLVVRDTGELDGGHLRGWWFLPGDGRPQVYRIELTANGSTYETSGPDMFDALVSLRRQIEPLGWLIALQGSRLDTYPSGMARDMGGGLKVYVMRPGRAATRADLVATLDDAEVAQLATVDEQRAYWDAWRTLDH</sequence>
<dbReference type="Proteomes" id="UP000247892">
    <property type="component" value="Unassembled WGS sequence"/>
</dbReference>
<dbReference type="AlphaFoldDB" id="A0A318LU46"/>
<gene>
    <name evidence="1" type="ORF">BA062_00300</name>
</gene>
<evidence type="ECO:0000313" key="1">
    <source>
        <dbReference type="EMBL" id="PXY38243.1"/>
    </source>
</evidence>
<dbReference type="EMBL" id="MASU01000001">
    <property type="protein sequence ID" value="PXY38243.1"/>
    <property type="molecule type" value="Genomic_DNA"/>
</dbReference>
<name>A0A318LU46_9PSEU</name>